<keyword evidence="4" id="KW-1185">Reference proteome</keyword>
<evidence type="ECO:0000313" key="3">
    <source>
        <dbReference type="EMBL" id="TXR51294.1"/>
    </source>
</evidence>
<sequence>MTSTTGRALPTAPVRVGLIGGGGIATAHIAGYAAAADRIRVAAVADASEATARARGEELGVPHSTDYAEMIASAEVDAVDICLPHHLHADAIVTAARAGKHVLCEKPLCLTPEEARRVQAAVSESGVTLMCAHNQLFLPAVATAKAVIESGILGRVYEVRTTDSFFNDFDPSTMGWRAHAATSGGGELIDTGYHPTYLMLHLAGGVPVEVTAMLSTHRLAFMEGEDSAQVLVRFDNGVVGQLVTSWAYEAAPGTERFSVVGELGSLTSDGTSLRYDLRDGTSTTEDFEPVDTFSAEISAFADCLLTGTRPIHTEVEGVAVLGTILAAYEAARERRVAEVIRT</sequence>
<dbReference type="PANTHER" id="PTHR43377">
    <property type="entry name" value="BILIVERDIN REDUCTASE A"/>
    <property type="match status" value="1"/>
</dbReference>
<feature type="domain" description="Gfo/Idh/MocA-like oxidoreductase N-terminal" evidence="1">
    <location>
        <begin position="14"/>
        <end position="133"/>
    </location>
</feature>
<dbReference type="AlphaFoldDB" id="A0A5C8Z1W6"/>
<dbReference type="RefSeq" id="WP_147928616.1">
    <property type="nucleotide sequence ID" value="NZ_VKAC01000024.1"/>
</dbReference>
<dbReference type="InterPro" id="IPR055170">
    <property type="entry name" value="GFO_IDH_MocA-like_dom"/>
</dbReference>
<dbReference type="SUPFAM" id="SSF55347">
    <property type="entry name" value="Glyceraldehyde-3-phosphate dehydrogenase-like, C-terminal domain"/>
    <property type="match status" value="1"/>
</dbReference>
<dbReference type="Pfam" id="PF22725">
    <property type="entry name" value="GFO_IDH_MocA_C3"/>
    <property type="match status" value="1"/>
</dbReference>
<dbReference type="InterPro" id="IPR036291">
    <property type="entry name" value="NAD(P)-bd_dom_sf"/>
</dbReference>
<dbReference type="Gene3D" id="3.30.360.10">
    <property type="entry name" value="Dihydrodipicolinate Reductase, domain 2"/>
    <property type="match status" value="1"/>
</dbReference>
<gene>
    <name evidence="3" type="ORF">FMM08_22580</name>
</gene>
<dbReference type="OrthoDB" id="3251785at2"/>
<dbReference type="InterPro" id="IPR051450">
    <property type="entry name" value="Gfo/Idh/MocA_Oxidoreductases"/>
</dbReference>
<evidence type="ECO:0000313" key="4">
    <source>
        <dbReference type="Proteomes" id="UP000321234"/>
    </source>
</evidence>
<protein>
    <submittedName>
        <fullName evidence="3">Gfo/Idh/MocA family oxidoreductase</fullName>
    </submittedName>
</protein>
<dbReference type="PANTHER" id="PTHR43377:SF1">
    <property type="entry name" value="BILIVERDIN REDUCTASE A"/>
    <property type="match status" value="1"/>
</dbReference>
<dbReference type="Pfam" id="PF01408">
    <property type="entry name" value="GFO_IDH_MocA"/>
    <property type="match status" value="1"/>
</dbReference>
<reference evidence="3 4" key="1">
    <citation type="submission" date="2019-07" db="EMBL/GenBank/DDBJ databases">
        <title>Quadrisphaera sp. strain DD2A genome sequencing and assembly.</title>
        <authorList>
            <person name="Kim I."/>
        </authorList>
    </citation>
    <scope>NUCLEOTIDE SEQUENCE [LARGE SCALE GENOMIC DNA]</scope>
    <source>
        <strain evidence="3 4">DD2A</strain>
    </source>
</reference>
<feature type="domain" description="GFO/IDH/MocA-like oxidoreductase" evidence="2">
    <location>
        <begin position="142"/>
        <end position="266"/>
    </location>
</feature>
<proteinExistence type="predicted"/>
<evidence type="ECO:0000259" key="2">
    <source>
        <dbReference type="Pfam" id="PF22725"/>
    </source>
</evidence>
<evidence type="ECO:0000259" key="1">
    <source>
        <dbReference type="Pfam" id="PF01408"/>
    </source>
</evidence>
<comment type="caution">
    <text evidence="3">The sequence shown here is derived from an EMBL/GenBank/DDBJ whole genome shotgun (WGS) entry which is preliminary data.</text>
</comment>
<dbReference type="GO" id="GO:0000166">
    <property type="term" value="F:nucleotide binding"/>
    <property type="evidence" value="ECO:0007669"/>
    <property type="project" value="InterPro"/>
</dbReference>
<accession>A0A5C8Z1W6</accession>
<dbReference type="SUPFAM" id="SSF51735">
    <property type="entry name" value="NAD(P)-binding Rossmann-fold domains"/>
    <property type="match status" value="1"/>
</dbReference>
<dbReference type="InterPro" id="IPR000683">
    <property type="entry name" value="Gfo/Idh/MocA-like_OxRdtase_N"/>
</dbReference>
<dbReference type="Proteomes" id="UP000321234">
    <property type="component" value="Unassembled WGS sequence"/>
</dbReference>
<organism evidence="3 4">
    <name type="scientific">Quadrisphaera setariae</name>
    <dbReference type="NCBI Taxonomy" id="2593304"/>
    <lineage>
        <taxon>Bacteria</taxon>
        <taxon>Bacillati</taxon>
        <taxon>Actinomycetota</taxon>
        <taxon>Actinomycetes</taxon>
        <taxon>Kineosporiales</taxon>
        <taxon>Kineosporiaceae</taxon>
        <taxon>Quadrisphaera</taxon>
    </lineage>
</organism>
<dbReference type="Gene3D" id="3.40.50.720">
    <property type="entry name" value="NAD(P)-binding Rossmann-like Domain"/>
    <property type="match status" value="1"/>
</dbReference>
<name>A0A5C8Z1W6_9ACTN</name>
<dbReference type="EMBL" id="VKAC01000024">
    <property type="protein sequence ID" value="TXR51294.1"/>
    <property type="molecule type" value="Genomic_DNA"/>
</dbReference>